<proteinExistence type="predicted"/>
<evidence type="ECO:0000259" key="2">
    <source>
        <dbReference type="Pfam" id="PF13464"/>
    </source>
</evidence>
<feature type="domain" description="Cytoskeleton protein RodZ-like C-terminal" evidence="2">
    <location>
        <begin position="179"/>
        <end position="242"/>
    </location>
</feature>
<dbReference type="SUPFAM" id="SSF47413">
    <property type="entry name" value="lambda repressor-like DNA-binding domains"/>
    <property type="match status" value="1"/>
</dbReference>
<dbReference type="InterPro" id="IPR001387">
    <property type="entry name" value="Cro/C1-type_HTH"/>
</dbReference>
<name>A0A6J6LIR5_9ZZZZ</name>
<dbReference type="InterPro" id="IPR010982">
    <property type="entry name" value="Lambda_DNA-bd_dom_sf"/>
</dbReference>
<dbReference type="InterPro" id="IPR050400">
    <property type="entry name" value="Bact_Cytoskel_RodZ"/>
</dbReference>
<accession>A0A6J6LIR5</accession>
<reference evidence="3" key="1">
    <citation type="submission" date="2020-05" db="EMBL/GenBank/DDBJ databases">
        <authorList>
            <person name="Chiriac C."/>
            <person name="Salcher M."/>
            <person name="Ghai R."/>
            <person name="Kavagutti S V."/>
        </authorList>
    </citation>
    <scope>NUCLEOTIDE SEQUENCE</scope>
</reference>
<dbReference type="GO" id="GO:0003677">
    <property type="term" value="F:DNA binding"/>
    <property type="evidence" value="ECO:0007669"/>
    <property type="project" value="InterPro"/>
</dbReference>
<dbReference type="InterPro" id="IPR025194">
    <property type="entry name" value="RodZ-like_C"/>
</dbReference>
<dbReference type="CDD" id="cd00093">
    <property type="entry name" value="HTH_XRE"/>
    <property type="match status" value="1"/>
</dbReference>
<organism evidence="3">
    <name type="scientific">freshwater metagenome</name>
    <dbReference type="NCBI Taxonomy" id="449393"/>
    <lineage>
        <taxon>unclassified sequences</taxon>
        <taxon>metagenomes</taxon>
        <taxon>ecological metagenomes</taxon>
    </lineage>
</organism>
<dbReference type="EMBL" id="CAFBRB010000018">
    <property type="protein sequence ID" value="CAB5072296.1"/>
    <property type="molecule type" value="Genomic_DNA"/>
</dbReference>
<feature type="region of interest" description="Disordered" evidence="1">
    <location>
        <begin position="142"/>
        <end position="169"/>
    </location>
</feature>
<evidence type="ECO:0000313" key="3">
    <source>
        <dbReference type="EMBL" id="CAB4660533.1"/>
    </source>
</evidence>
<protein>
    <submittedName>
        <fullName evidence="3">Unannotated protein</fullName>
    </submittedName>
</protein>
<dbReference type="EMBL" id="CAEZWO010000060">
    <property type="protein sequence ID" value="CAB4660533.1"/>
    <property type="molecule type" value="Genomic_DNA"/>
</dbReference>
<feature type="compositionally biased region" description="Low complexity" evidence="1">
    <location>
        <begin position="142"/>
        <end position="153"/>
    </location>
</feature>
<dbReference type="PANTHER" id="PTHR34475">
    <property type="match status" value="1"/>
</dbReference>
<gene>
    <name evidence="3" type="ORF">UFOPK2254_00720</name>
    <name evidence="4" type="ORF">UFOPK4401_00301</name>
</gene>
<evidence type="ECO:0000313" key="4">
    <source>
        <dbReference type="EMBL" id="CAB5072296.1"/>
    </source>
</evidence>
<evidence type="ECO:0000256" key="1">
    <source>
        <dbReference type="SAM" id="MobiDB-lite"/>
    </source>
</evidence>
<sequence length="252" mass="26170">MSLGSSLREARDGAGLTLDELASRTSIRVDVLKDFENDNFTKSGGEAYARGHLRILAKALSVAPSTFLDAYDGEHGVKKRAMSEMLIENNVMAARADKPRISLKTLSIISATVVGVVALGQIVMTNFSTDKVTVSPTTAKLTSTPSAVASPSFSPSPSPTSDPATPSTAATQVQVSATRGNSWIFVTDPTGQTIFSGQLRKGTSNTFTSETSLSIRFGNAGGVDVTVNGVAVGPIGANGEVVDRTFGANSPQ</sequence>
<dbReference type="PANTHER" id="PTHR34475:SF1">
    <property type="entry name" value="CYTOSKELETON PROTEIN RODZ"/>
    <property type="match status" value="1"/>
</dbReference>
<dbReference type="AlphaFoldDB" id="A0A6J6LIR5"/>
<dbReference type="Pfam" id="PF13464">
    <property type="entry name" value="RodZ_C"/>
    <property type="match status" value="1"/>
</dbReference>
<dbReference type="Pfam" id="PF13413">
    <property type="entry name" value="HTH_25"/>
    <property type="match status" value="1"/>
</dbReference>
<dbReference type="Gene3D" id="1.10.260.40">
    <property type="entry name" value="lambda repressor-like DNA-binding domains"/>
    <property type="match status" value="1"/>
</dbReference>